<feature type="domain" description="MurNAc-LAA" evidence="3">
    <location>
        <begin position="63"/>
        <end position="172"/>
    </location>
</feature>
<dbReference type="SMART" id="SM00646">
    <property type="entry name" value="Ami_3"/>
    <property type="match status" value="1"/>
</dbReference>
<protein>
    <submittedName>
        <fullName evidence="4">N-acetylmuramoyl-L-alanine amidase</fullName>
    </submittedName>
</protein>
<evidence type="ECO:0000313" key="5">
    <source>
        <dbReference type="Proteomes" id="UP001057753"/>
    </source>
</evidence>
<dbReference type="Gene3D" id="3.40.630.40">
    <property type="entry name" value="Zn-dependent exopeptidases"/>
    <property type="match status" value="1"/>
</dbReference>
<dbReference type="InterPro" id="IPR050695">
    <property type="entry name" value="N-acetylmuramoyl_amidase_3"/>
</dbReference>
<comment type="caution">
    <text evidence="4">The sequence shown here is derived from an EMBL/GenBank/DDBJ whole genome shotgun (WGS) entry which is preliminary data.</text>
</comment>
<dbReference type="GO" id="GO:0030288">
    <property type="term" value="C:outer membrane-bounded periplasmic space"/>
    <property type="evidence" value="ECO:0007669"/>
    <property type="project" value="TreeGrafter"/>
</dbReference>
<keyword evidence="5" id="KW-1185">Reference proteome</keyword>
<dbReference type="GO" id="GO:0009253">
    <property type="term" value="P:peptidoglycan catabolic process"/>
    <property type="evidence" value="ECO:0007669"/>
    <property type="project" value="InterPro"/>
</dbReference>
<dbReference type="SUPFAM" id="SSF47090">
    <property type="entry name" value="PGBD-like"/>
    <property type="match status" value="2"/>
</dbReference>
<evidence type="ECO:0000256" key="2">
    <source>
        <dbReference type="SAM" id="MobiDB-lite"/>
    </source>
</evidence>
<evidence type="ECO:0000256" key="1">
    <source>
        <dbReference type="ARBA" id="ARBA00022801"/>
    </source>
</evidence>
<dbReference type="PANTHER" id="PTHR30404:SF0">
    <property type="entry name" value="N-ACETYLMURAMOYL-L-ALANINE AMIDASE AMIC"/>
    <property type="match status" value="1"/>
</dbReference>
<dbReference type="InterPro" id="IPR002508">
    <property type="entry name" value="MurNAc-LAA_cat"/>
</dbReference>
<dbReference type="Gene3D" id="1.10.101.10">
    <property type="entry name" value="PGBD-like superfamily/PGBD"/>
    <property type="match status" value="2"/>
</dbReference>
<dbReference type="AlphaFoldDB" id="A0A9Q4FXQ3"/>
<feature type="region of interest" description="Disordered" evidence="2">
    <location>
        <begin position="179"/>
        <end position="207"/>
    </location>
</feature>
<feature type="compositionally biased region" description="Low complexity" evidence="2">
    <location>
        <begin position="179"/>
        <end position="196"/>
    </location>
</feature>
<dbReference type="EMBL" id="JABXYM010000001">
    <property type="protein sequence ID" value="MCR6096840.1"/>
    <property type="molecule type" value="Genomic_DNA"/>
</dbReference>
<evidence type="ECO:0000313" key="4">
    <source>
        <dbReference type="EMBL" id="MCR6096840.1"/>
    </source>
</evidence>
<organism evidence="4 5">
    <name type="scientific">Salipaludibacillus agaradhaerens</name>
    <name type="common">Bacillus agaradhaerens</name>
    <dbReference type="NCBI Taxonomy" id="76935"/>
    <lineage>
        <taxon>Bacteria</taxon>
        <taxon>Bacillati</taxon>
        <taxon>Bacillota</taxon>
        <taxon>Bacilli</taxon>
        <taxon>Bacillales</taxon>
        <taxon>Bacillaceae</taxon>
    </lineage>
</organism>
<dbReference type="Pfam" id="PF01520">
    <property type="entry name" value="Amidase_3"/>
    <property type="match status" value="1"/>
</dbReference>
<dbReference type="InterPro" id="IPR002477">
    <property type="entry name" value="Peptidoglycan-bd-like"/>
</dbReference>
<dbReference type="GO" id="GO:0008745">
    <property type="term" value="F:N-acetylmuramoyl-L-alanine amidase activity"/>
    <property type="evidence" value="ECO:0007669"/>
    <property type="project" value="InterPro"/>
</dbReference>
<dbReference type="InterPro" id="IPR036365">
    <property type="entry name" value="PGBD-like_sf"/>
</dbReference>
<proteinExistence type="predicted"/>
<gene>
    <name evidence="4" type="ORF">HXA33_09760</name>
</gene>
<dbReference type="Proteomes" id="UP001057753">
    <property type="component" value="Unassembled WGS sequence"/>
</dbReference>
<sequence>MVKIFIDPGHGGSDPGAVGNRLQEKNLVLDISKRIESKLKKFSGVEVRLSRTDDTFLSLSQRASIANSWGAHFFLSIHVNAGGGEGYEDFIFNGSVSNATRDNQDVLNTKIVSATEWLNRGKKQANFAVLRQTNMPAILTENGFIDNSDDAKKLKDSAFLDKIAQGHVDGIAKIFNLSGGSSSAPSKPSAPTQPKPNNSNTSTVLRHGDRGNAVKTLQQNLINAGFALPRFGADGHFGDETEKALRDFQRAAKIQVDGIYGPQSKRALDNYKKPSSSNSELPNAVYRANRPYPSGNGVRRVQQALSSVRYYPDRSASNNGVDGVYGPKTADAVRRFQSMHGLTQDGVYGPRTRAKLIEVM</sequence>
<dbReference type="RefSeq" id="WP_257821328.1">
    <property type="nucleotide sequence ID" value="NZ_JABXYM010000001.1"/>
</dbReference>
<dbReference type="PANTHER" id="PTHR30404">
    <property type="entry name" value="N-ACETYLMURAMOYL-L-ALANINE AMIDASE"/>
    <property type="match status" value="1"/>
</dbReference>
<dbReference type="CDD" id="cd02696">
    <property type="entry name" value="MurNAc-LAA"/>
    <property type="match status" value="1"/>
</dbReference>
<evidence type="ECO:0000259" key="3">
    <source>
        <dbReference type="SMART" id="SM00646"/>
    </source>
</evidence>
<dbReference type="SUPFAM" id="SSF53187">
    <property type="entry name" value="Zn-dependent exopeptidases"/>
    <property type="match status" value="1"/>
</dbReference>
<keyword evidence="1" id="KW-0378">Hydrolase</keyword>
<accession>A0A9Q4FXQ3</accession>
<dbReference type="InterPro" id="IPR036366">
    <property type="entry name" value="PGBDSf"/>
</dbReference>
<reference evidence="4" key="1">
    <citation type="submission" date="2020-06" db="EMBL/GenBank/DDBJ databases">
        <title>Insight into the genomes of haloalkaliphilic bacilli from Kenyan soda lakes.</title>
        <authorList>
            <person name="Mwirichia R."/>
            <person name="Villamizar G.C."/>
            <person name="Poehlein A."/>
            <person name="Mugweru J."/>
            <person name="Kipnyargis A."/>
            <person name="Kiplimo D."/>
            <person name="Orwa P."/>
            <person name="Daniel R."/>
        </authorList>
    </citation>
    <scope>NUCLEOTIDE SEQUENCE</scope>
    <source>
        <strain evidence="4">B1096_S55</strain>
    </source>
</reference>
<name>A0A9Q4FXQ3_SALAG</name>
<dbReference type="Pfam" id="PF01471">
    <property type="entry name" value="PG_binding_1"/>
    <property type="match status" value="2"/>
</dbReference>